<feature type="compositionally biased region" description="Acidic residues" evidence="1">
    <location>
        <begin position="307"/>
        <end position="319"/>
    </location>
</feature>
<dbReference type="HOGENOM" id="CLU_071085_1_0_1"/>
<sequence length="319" mass="35390">MSVIEPYISPETLISFIVDHCAHPTTLVVGSTSDQFIQQWHDGRDSQDDDDRSSSKRGKTTLLEVAIARHIRVVFVPTVAHLRGFLAAFDPAASRIPAPPTLHKTKTTSKSKSKRQMKSKLIVYSLLRLHRDTSEWSAQGLGTTAVVLDEAGWRTGMDVVVVEGRSNGQQDGQQRESVGAWSERVPVLSTSARRQLEKAGYALRTERIQSVMERWFTLKAELVGDEAEDDEEVEEHEADATVVDAEAEPKPAEDTREPEEPNTEVPVPGDGVVPREVDPEAEEAEAEAPAPLESPPRRPVRTFVKDSEDEDDDDLSDDY</sequence>
<dbReference type="EMBL" id="KE148166">
    <property type="protein sequence ID" value="EPE03603.1"/>
    <property type="molecule type" value="Genomic_DNA"/>
</dbReference>
<gene>
    <name evidence="2" type="ORF">F503_01861</name>
</gene>
<name>S3CBG9_OPHP1</name>
<evidence type="ECO:0000313" key="3">
    <source>
        <dbReference type="Proteomes" id="UP000016923"/>
    </source>
</evidence>
<feature type="compositionally biased region" description="Basic and acidic residues" evidence="1">
    <location>
        <begin position="247"/>
        <end position="259"/>
    </location>
</feature>
<accession>S3CBG9</accession>
<feature type="compositionally biased region" description="Low complexity" evidence="1">
    <location>
        <begin position="263"/>
        <end position="272"/>
    </location>
</feature>
<organism evidence="2 3">
    <name type="scientific">Ophiostoma piceae (strain UAMH 11346)</name>
    <name type="common">Sap stain fungus</name>
    <dbReference type="NCBI Taxonomy" id="1262450"/>
    <lineage>
        <taxon>Eukaryota</taxon>
        <taxon>Fungi</taxon>
        <taxon>Dikarya</taxon>
        <taxon>Ascomycota</taxon>
        <taxon>Pezizomycotina</taxon>
        <taxon>Sordariomycetes</taxon>
        <taxon>Sordariomycetidae</taxon>
        <taxon>Ophiostomatales</taxon>
        <taxon>Ophiostomataceae</taxon>
        <taxon>Ophiostoma</taxon>
    </lineage>
</organism>
<feature type="region of interest" description="Disordered" evidence="1">
    <location>
        <begin position="225"/>
        <end position="319"/>
    </location>
</feature>
<keyword evidence="3" id="KW-1185">Reference proteome</keyword>
<dbReference type="VEuPathDB" id="FungiDB:F503_01861"/>
<proteinExistence type="predicted"/>
<reference evidence="2 3" key="1">
    <citation type="journal article" date="2013" name="BMC Genomics">
        <title>The genome and transcriptome of the pine saprophyte Ophiostoma piceae, and a comparison with the bark beetle-associated pine pathogen Grosmannia clavigera.</title>
        <authorList>
            <person name="Haridas S."/>
            <person name="Wang Y."/>
            <person name="Lim L."/>
            <person name="Massoumi Alamouti S."/>
            <person name="Jackman S."/>
            <person name="Docking R."/>
            <person name="Robertson G."/>
            <person name="Birol I."/>
            <person name="Bohlmann J."/>
            <person name="Breuil C."/>
        </authorList>
    </citation>
    <scope>NUCLEOTIDE SEQUENCE [LARGE SCALE GENOMIC DNA]</scope>
    <source>
        <strain evidence="2 3">UAMH 11346</strain>
    </source>
</reference>
<evidence type="ECO:0000313" key="2">
    <source>
        <dbReference type="EMBL" id="EPE03603.1"/>
    </source>
</evidence>
<dbReference type="eggNOG" id="ENOG502SDG8">
    <property type="taxonomic scope" value="Eukaryota"/>
</dbReference>
<protein>
    <submittedName>
        <fullName evidence="2">Uncharacterized protein</fullName>
    </submittedName>
</protein>
<dbReference type="AlphaFoldDB" id="S3CBG9"/>
<dbReference type="OrthoDB" id="5391496at2759"/>
<evidence type="ECO:0000256" key="1">
    <source>
        <dbReference type="SAM" id="MobiDB-lite"/>
    </source>
</evidence>
<feature type="compositionally biased region" description="Acidic residues" evidence="1">
    <location>
        <begin position="225"/>
        <end position="237"/>
    </location>
</feature>
<dbReference type="Proteomes" id="UP000016923">
    <property type="component" value="Unassembled WGS sequence"/>
</dbReference>